<evidence type="ECO:0000256" key="4">
    <source>
        <dbReference type="ARBA" id="ARBA00022989"/>
    </source>
</evidence>
<dbReference type="PANTHER" id="PTHR35007">
    <property type="entry name" value="INTEGRAL MEMBRANE PROTEIN-RELATED"/>
    <property type="match status" value="1"/>
</dbReference>
<feature type="transmembrane region" description="Helical" evidence="6">
    <location>
        <begin position="252"/>
        <end position="274"/>
    </location>
</feature>
<dbReference type="InterPro" id="IPR018076">
    <property type="entry name" value="T2SS_GspF_dom"/>
</dbReference>
<evidence type="ECO:0000256" key="3">
    <source>
        <dbReference type="ARBA" id="ARBA00022692"/>
    </source>
</evidence>
<evidence type="ECO:0000256" key="5">
    <source>
        <dbReference type="ARBA" id="ARBA00023136"/>
    </source>
</evidence>
<keyword evidence="2" id="KW-1003">Cell membrane</keyword>
<evidence type="ECO:0000256" key="2">
    <source>
        <dbReference type="ARBA" id="ARBA00022475"/>
    </source>
</evidence>
<dbReference type="EMBL" id="PEBV01000030">
    <property type="protein sequence ID" value="PTQ52232.1"/>
    <property type="molecule type" value="Genomic_DNA"/>
</dbReference>
<evidence type="ECO:0000256" key="6">
    <source>
        <dbReference type="SAM" id="Phobius"/>
    </source>
</evidence>
<proteinExistence type="predicted"/>
<comment type="subcellular location">
    <subcellularLocation>
        <location evidence="1">Cell membrane</location>
        <topology evidence="1">Multi-pass membrane protein</topology>
    </subcellularLocation>
</comment>
<feature type="transmembrane region" description="Helical" evidence="6">
    <location>
        <begin position="49"/>
        <end position="66"/>
    </location>
</feature>
<evidence type="ECO:0000256" key="1">
    <source>
        <dbReference type="ARBA" id="ARBA00004651"/>
    </source>
</evidence>
<dbReference type="GO" id="GO:0005886">
    <property type="term" value="C:plasma membrane"/>
    <property type="evidence" value="ECO:0007669"/>
    <property type="project" value="UniProtKB-SubCell"/>
</dbReference>
<sequence length="280" mass="31860">MIDLAAFFLAASGLILFFALRGGEGYAVFRRRIDPIATARAVWNREENVRYVAASIGFYFFARVFAGGITPLIFTAIFFVFLKFFWSRISFLFRRSKLRKAMLRDMDGLINSLVSALQAGYGFLAALRATRPFVPEPLRSEITRIVERVETGKMSLEESLFLFHEQYKLPETRRFAYTLSFAARFSGRDLVPVLKAMAQTFRMIYQTQEKLNARTTQIRIALLILPISPLVMLLLLNAVMPDAVRLLLTDGRMILFVGLSVVAAAILWALNMLARFSELE</sequence>
<keyword evidence="5 6" id="KW-0472">Membrane</keyword>
<feature type="transmembrane region" description="Helical" evidence="6">
    <location>
        <begin position="220"/>
        <end position="240"/>
    </location>
</feature>
<organism evidence="8 9">
    <name type="scientific">Hydrogenibacillus schlegelii</name>
    <name type="common">Bacillus schlegelii</name>
    <dbReference type="NCBI Taxonomy" id="1484"/>
    <lineage>
        <taxon>Bacteria</taxon>
        <taxon>Bacillati</taxon>
        <taxon>Bacillota</taxon>
        <taxon>Bacilli</taxon>
        <taxon>Bacillales</taxon>
        <taxon>Bacillales Family X. Incertae Sedis</taxon>
        <taxon>Hydrogenibacillus</taxon>
    </lineage>
</organism>
<comment type="caution">
    <text evidence="8">The sequence shown here is derived from an EMBL/GenBank/DDBJ whole genome shotgun (WGS) entry which is preliminary data.</text>
</comment>
<dbReference type="AlphaFoldDB" id="A0A2T5G7T1"/>
<feature type="transmembrane region" description="Helical" evidence="6">
    <location>
        <begin position="72"/>
        <end position="93"/>
    </location>
</feature>
<evidence type="ECO:0000313" key="9">
    <source>
        <dbReference type="Proteomes" id="UP000244180"/>
    </source>
</evidence>
<dbReference type="Proteomes" id="UP000244180">
    <property type="component" value="Unassembled WGS sequence"/>
</dbReference>
<feature type="domain" description="Type II secretion system protein GspF" evidence="7">
    <location>
        <begin position="110"/>
        <end position="236"/>
    </location>
</feature>
<keyword evidence="4 6" id="KW-1133">Transmembrane helix</keyword>
<dbReference type="PANTHER" id="PTHR35007:SF1">
    <property type="entry name" value="PILUS ASSEMBLY PROTEIN"/>
    <property type="match status" value="1"/>
</dbReference>
<name>A0A2T5G7T1_HYDSH</name>
<evidence type="ECO:0000313" key="8">
    <source>
        <dbReference type="EMBL" id="PTQ52232.1"/>
    </source>
</evidence>
<dbReference type="Pfam" id="PF00482">
    <property type="entry name" value="T2SSF"/>
    <property type="match status" value="1"/>
</dbReference>
<reference evidence="8 9" key="1">
    <citation type="submission" date="2017-08" db="EMBL/GenBank/DDBJ databases">
        <title>Burning lignite coal seam in the remote Altai Mountains harbors a hydrogen-driven thermophilic microbial community.</title>
        <authorList>
            <person name="Kadnikov V.V."/>
            <person name="Mardanov A.V."/>
            <person name="Ivasenko D."/>
            <person name="Beletsky A.V."/>
            <person name="Karnachuk O.V."/>
            <person name="Ravin N.V."/>
        </authorList>
    </citation>
    <scope>NUCLEOTIDE SEQUENCE [LARGE SCALE GENOMIC DNA]</scope>
    <source>
        <strain evidence="8">AL33</strain>
    </source>
</reference>
<protein>
    <submittedName>
        <fullName evidence="8">Type II secretion system protein</fullName>
    </submittedName>
</protein>
<feature type="transmembrane region" description="Helical" evidence="6">
    <location>
        <begin position="6"/>
        <end position="29"/>
    </location>
</feature>
<evidence type="ECO:0000259" key="7">
    <source>
        <dbReference type="Pfam" id="PF00482"/>
    </source>
</evidence>
<accession>A0A2T5G7T1</accession>
<dbReference type="RefSeq" id="WP_273000483.1">
    <property type="nucleotide sequence ID" value="NZ_PEBV01000030.1"/>
</dbReference>
<keyword evidence="3 6" id="KW-0812">Transmembrane</keyword>
<gene>
    <name evidence="8" type="ORF">HSCHL_0703</name>
</gene>